<evidence type="ECO:0000313" key="2">
    <source>
        <dbReference type="EMBL" id="KIN00675.1"/>
    </source>
</evidence>
<dbReference type="Proteomes" id="UP000054321">
    <property type="component" value="Unassembled WGS sequence"/>
</dbReference>
<organism evidence="2 3">
    <name type="scientific">Oidiodendron maius (strain Zn)</name>
    <dbReference type="NCBI Taxonomy" id="913774"/>
    <lineage>
        <taxon>Eukaryota</taxon>
        <taxon>Fungi</taxon>
        <taxon>Dikarya</taxon>
        <taxon>Ascomycota</taxon>
        <taxon>Pezizomycotina</taxon>
        <taxon>Leotiomycetes</taxon>
        <taxon>Leotiomycetes incertae sedis</taxon>
        <taxon>Myxotrichaceae</taxon>
        <taxon>Oidiodendron</taxon>
    </lineage>
</organism>
<proteinExistence type="predicted"/>
<reference evidence="3" key="2">
    <citation type="submission" date="2015-01" db="EMBL/GenBank/DDBJ databases">
        <title>Evolutionary Origins and Diversification of the Mycorrhizal Mutualists.</title>
        <authorList>
            <consortium name="DOE Joint Genome Institute"/>
            <consortium name="Mycorrhizal Genomics Consortium"/>
            <person name="Kohler A."/>
            <person name="Kuo A."/>
            <person name="Nagy L.G."/>
            <person name="Floudas D."/>
            <person name="Copeland A."/>
            <person name="Barry K.W."/>
            <person name="Cichocki N."/>
            <person name="Veneault-Fourrey C."/>
            <person name="LaButti K."/>
            <person name="Lindquist E.A."/>
            <person name="Lipzen A."/>
            <person name="Lundell T."/>
            <person name="Morin E."/>
            <person name="Murat C."/>
            <person name="Riley R."/>
            <person name="Ohm R."/>
            <person name="Sun H."/>
            <person name="Tunlid A."/>
            <person name="Henrissat B."/>
            <person name="Grigoriev I.V."/>
            <person name="Hibbett D.S."/>
            <person name="Martin F."/>
        </authorList>
    </citation>
    <scope>NUCLEOTIDE SEQUENCE [LARGE SCALE GENOMIC DNA]</scope>
    <source>
        <strain evidence="3">Zn</strain>
    </source>
</reference>
<reference evidence="2 3" key="1">
    <citation type="submission" date="2014-04" db="EMBL/GenBank/DDBJ databases">
        <authorList>
            <consortium name="DOE Joint Genome Institute"/>
            <person name="Kuo A."/>
            <person name="Martino E."/>
            <person name="Perotto S."/>
            <person name="Kohler A."/>
            <person name="Nagy L.G."/>
            <person name="Floudas D."/>
            <person name="Copeland A."/>
            <person name="Barry K.W."/>
            <person name="Cichocki N."/>
            <person name="Veneault-Fourrey C."/>
            <person name="LaButti K."/>
            <person name="Lindquist E.A."/>
            <person name="Lipzen A."/>
            <person name="Lundell T."/>
            <person name="Morin E."/>
            <person name="Murat C."/>
            <person name="Sun H."/>
            <person name="Tunlid A."/>
            <person name="Henrissat B."/>
            <person name="Grigoriev I.V."/>
            <person name="Hibbett D.S."/>
            <person name="Martin F."/>
            <person name="Nordberg H.P."/>
            <person name="Cantor M.N."/>
            <person name="Hua S.X."/>
        </authorList>
    </citation>
    <scope>NUCLEOTIDE SEQUENCE [LARGE SCALE GENOMIC DNA]</scope>
    <source>
        <strain evidence="2 3">Zn</strain>
    </source>
</reference>
<feature type="region of interest" description="Disordered" evidence="1">
    <location>
        <begin position="1"/>
        <end position="43"/>
    </location>
</feature>
<keyword evidence="3" id="KW-1185">Reference proteome</keyword>
<dbReference type="AlphaFoldDB" id="A0A0C3HBX3"/>
<dbReference type="EMBL" id="KN832877">
    <property type="protein sequence ID" value="KIN00675.1"/>
    <property type="molecule type" value="Genomic_DNA"/>
</dbReference>
<sequence length="83" mass="9491">METSNVHTSKPPVQPNLEQKAIPPVSPNTQQQRQPWRAVWPQPLPEGRPMQYYGFKKGERMNVPGNAGDFFAHGNWTVEFETT</sequence>
<gene>
    <name evidence="2" type="ORF">OIDMADRAFT_19603</name>
</gene>
<accession>A0A0C3HBX3</accession>
<dbReference type="InParanoid" id="A0A0C3HBX3"/>
<name>A0A0C3HBX3_OIDMZ</name>
<dbReference type="HOGENOM" id="CLU_2543159_0_0_1"/>
<evidence type="ECO:0000313" key="3">
    <source>
        <dbReference type="Proteomes" id="UP000054321"/>
    </source>
</evidence>
<evidence type="ECO:0000256" key="1">
    <source>
        <dbReference type="SAM" id="MobiDB-lite"/>
    </source>
</evidence>
<protein>
    <submittedName>
        <fullName evidence="2">Uncharacterized protein</fullName>
    </submittedName>
</protein>